<dbReference type="Bgee" id="ENSLACG00000000063">
    <property type="expression patterns" value="Expressed in muscle tissue"/>
</dbReference>
<dbReference type="EMBL" id="AFYH01018298">
    <property type="status" value="NOT_ANNOTATED_CDS"/>
    <property type="molecule type" value="Genomic_DNA"/>
</dbReference>
<dbReference type="PANTHER" id="PTHR15593">
    <property type="entry name" value="PHOSPHATIDYLINOSITOL 3-KINASE REGULATORY SUBUNIT"/>
    <property type="match status" value="1"/>
</dbReference>
<proteinExistence type="predicted"/>
<organism evidence="2 3">
    <name type="scientific">Latimeria chalumnae</name>
    <name type="common">Coelacanth</name>
    <dbReference type="NCBI Taxonomy" id="7897"/>
    <lineage>
        <taxon>Eukaryota</taxon>
        <taxon>Metazoa</taxon>
        <taxon>Chordata</taxon>
        <taxon>Craniata</taxon>
        <taxon>Vertebrata</taxon>
        <taxon>Euteleostomi</taxon>
        <taxon>Coelacanthiformes</taxon>
        <taxon>Coelacanthidae</taxon>
        <taxon>Latimeria</taxon>
    </lineage>
</organism>
<reference evidence="2" key="2">
    <citation type="submission" date="2025-08" db="UniProtKB">
        <authorList>
            <consortium name="Ensembl"/>
        </authorList>
    </citation>
    <scope>IDENTIFICATION</scope>
</reference>
<protein>
    <submittedName>
        <fullName evidence="2">Phosphoinositide-3-kinase regulatory subunit 6</fullName>
    </submittedName>
</protein>
<dbReference type="AlphaFoldDB" id="H2ZRQ0"/>
<dbReference type="PANTHER" id="PTHR15593:SF1">
    <property type="entry name" value="PHOSPHOINOSITIDE 3-KINASE REGULATORY SUBUNIT 6"/>
    <property type="match status" value="1"/>
</dbReference>
<dbReference type="InParanoid" id="H2ZRQ0"/>
<reference evidence="2" key="3">
    <citation type="submission" date="2025-09" db="UniProtKB">
        <authorList>
            <consortium name="Ensembl"/>
        </authorList>
    </citation>
    <scope>IDENTIFICATION</scope>
</reference>
<dbReference type="EMBL" id="AFYH01018300">
    <property type="status" value="NOT_ANNOTATED_CDS"/>
    <property type="molecule type" value="Genomic_DNA"/>
</dbReference>
<dbReference type="HOGENOM" id="CLU_023662_1_0_1"/>
<dbReference type="FunCoup" id="H2ZRQ0">
    <property type="interactions" value="669"/>
</dbReference>
<dbReference type="InterPro" id="IPR019522">
    <property type="entry name" value="PIK3R5/6"/>
</dbReference>
<sequence length="503" mass="57101">MTAEAIVRRNIHGFLRDLDDPNTPPSLNHGVLRWTLHKKIEQDLNYGRIAIKILVEELEKAETENKKHYFIPLLHTLMYTVIQAVCVPDSLYLEAYNFCKKLLVHPKPYCTIGHECCMRLKAERKSPGLLYQRMVLSEQSLKTEVYSHQENSRIFVFADPELISEDVIAAVCSEFESTSTCKSLALCMINVITHSMLAALGERCDIRSLDTVLKEKTIDVVEQYFLDVVVAAEVKAKELIVDRKQYIKRLERIYSTILSSSLQDKCPEGPVDNVALPSPNISFHLWKEDDQLWQELMQFSKSPSRSEQDFLRQDIDNFDSSESLSDTSSCDQTRFSRVSTDSGIERDLPPGDLLPISEQPSSEDVESDQSRLQRRGGMKMRHTASDSMVILESLCEGQGALHSGKLQRRSGCSMCFTTKQVRLCTARVVVLGDDRILGRLAKAYHSLKKREARRPFIMLKMNLQLYYMPVSQGNASSNNLPTKVRCLGGGVCILDFIYVKSTL</sequence>
<dbReference type="GO" id="GO:0046935">
    <property type="term" value="F:1-phosphatidylinositol-3-kinase regulator activity"/>
    <property type="evidence" value="ECO:0007669"/>
    <property type="project" value="InterPro"/>
</dbReference>
<keyword evidence="3" id="KW-1185">Reference proteome</keyword>
<reference evidence="3" key="1">
    <citation type="submission" date="2011-08" db="EMBL/GenBank/DDBJ databases">
        <title>The draft genome of Latimeria chalumnae.</title>
        <authorList>
            <person name="Di Palma F."/>
            <person name="Alfoldi J."/>
            <person name="Johnson J."/>
            <person name="Berlin A."/>
            <person name="Gnerre S."/>
            <person name="Jaffe D."/>
            <person name="MacCallum I."/>
            <person name="Young S."/>
            <person name="Walker B.J."/>
            <person name="Lander E."/>
            <person name="Lindblad-Toh K."/>
        </authorList>
    </citation>
    <scope>NUCLEOTIDE SEQUENCE [LARGE SCALE GENOMIC DNA]</scope>
    <source>
        <strain evidence="3">Wild caught</strain>
    </source>
</reference>
<evidence type="ECO:0000256" key="1">
    <source>
        <dbReference type="SAM" id="MobiDB-lite"/>
    </source>
</evidence>
<evidence type="ECO:0000313" key="2">
    <source>
        <dbReference type="Ensembl" id="ENSLACP00000000071.1"/>
    </source>
</evidence>
<dbReference type="Ensembl" id="ENSLACT00000000072.1">
    <property type="protein sequence ID" value="ENSLACP00000000071.1"/>
    <property type="gene ID" value="ENSLACG00000000063.1"/>
</dbReference>
<evidence type="ECO:0000313" key="3">
    <source>
        <dbReference type="Proteomes" id="UP000008672"/>
    </source>
</evidence>
<feature type="compositionally biased region" description="Polar residues" evidence="1">
    <location>
        <begin position="332"/>
        <end position="342"/>
    </location>
</feature>
<gene>
    <name evidence="2" type="primary">PIK3R6</name>
</gene>
<dbReference type="GO" id="GO:0005944">
    <property type="term" value="C:phosphatidylinositol 3-kinase complex, class IB"/>
    <property type="evidence" value="ECO:0007669"/>
    <property type="project" value="InterPro"/>
</dbReference>
<dbReference type="STRING" id="7897.ENSLACP00000000071"/>
<dbReference type="EMBL" id="AFYH01018301">
    <property type="status" value="NOT_ANNOTATED_CDS"/>
    <property type="molecule type" value="Genomic_DNA"/>
</dbReference>
<accession>H2ZRQ0</accession>
<name>H2ZRQ0_LATCH</name>
<dbReference type="EMBL" id="AFYH01018297">
    <property type="status" value="NOT_ANNOTATED_CDS"/>
    <property type="molecule type" value="Genomic_DNA"/>
</dbReference>
<dbReference type="OMA" id="WYENTIN"/>
<dbReference type="GeneTree" id="ENSGT00530000063753"/>
<dbReference type="eggNOG" id="ENOG502QSK4">
    <property type="taxonomic scope" value="Eukaryota"/>
</dbReference>
<dbReference type="GO" id="GO:0007186">
    <property type="term" value="P:G protein-coupled receptor signaling pathway"/>
    <property type="evidence" value="ECO:0007669"/>
    <property type="project" value="TreeGrafter"/>
</dbReference>
<feature type="region of interest" description="Disordered" evidence="1">
    <location>
        <begin position="320"/>
        <end position="379"/>
    </location>
</feature>
<dbReference type="EMBL" id="AFYH01018299">
    <property type="status" value="NOT_ANNOTATED_CDS"/>
    <property type="molecule type" value="Genomic_DNA"/>
</dbReference>
<dbReference type="Proteomes" id="UP000008672">
    <property type="component" value="Unassembled WGS sequence"/>
</dbReference>
<feature type="compositionally biased region" description="Low complexity" evidence="1">
    <location>
        <begin position="320"/>
        <end position="331"/>
    </location>
</feature>
<dbReference type="Pfam" id="PF10486">
    <property type="entry name" value="PI3K_1B_p101"/>
    <property type="match status" value="2"/>
</dbReference>